<dbReference type="AlphaFoldDB" id="A0ABD0M7P5"/>
<evidence type="ECO:0000313" key="2">
    <source>
        <dbReference type="Proteomes" id="UP001519460"/>
    </source>
</evidence>
<organism evidence="1 2">
    <name type="scientific">Batillaria attramentaria</name>
    <dbReference type="NCBI Taxonomy" id="370345"/>
    <lineage>
        <taxon>Eukaryota</taxon>
        <taxon>Metazoa</taxon>
        <taxon>Spiralia</taxon>
        <taxon>Lophotrochozoa</taxon>
        <taxon>Mollusca</taxon>
        <taxon>Gastropoda</taxon>
        <taxon>Caenogastropoda</taxon>
        <taxon>Sorbeoconcha</taxon>
        <taxon>Cerithioidea</taxon>
        <taxon>Batillariidae</taxon>
        <taxon>Batillaria</taxon>
    </lineage>
</organism>
<gene>
    <name evidence="1" type="ORF">BaRGS_00000789</name>
</gene>
<sequence length="144" mass="15560">MSHRTRTAYGDSFGYSVLSGAQRGESSALQPSLVAFASSALATLLAATLQQLLTCVRCFRMHCPECLPFSDSKLPALSRMAAIFRQQTASPSQMGQEGPVLECLLDPRSCAPDVSSLEDSPLAVLKPAKLHLLVECCRFAARLW</sequence>
<comment type="caution">
    <text evidence="1">The sequence shown here is derived from an EMBL/GenBank/DDBJ whole genome shotgun (WGS) entry which is preliminary data.</text>
</comment>
<reference evidence="1 2" key="1">
    <citation type="journal article" date="2023" name="Sci. Data">
        <title>Genome assembly of the Korean intertidal mud-creeper Batillaria attramentaria.</title>
        <authorList>
            <person name="Patra A.K."/>
            <person name="Ho P.T."/>
            <person name="Jun S."/>
            <person name="Lee S.J."/>
            <person name="Kim Y."/>
            <person name="Won Y.J."/>
        </authorList>
    </citation>
    <scope>NUCLEOTIDE SEQUENCE [LARGE SCALE GENOMIC DNA]</scope>
    <source>
        <strain evidence="1">Wonlab-2016</strain>
    </source>
</reference>
<dbReference type="Proteomes" id="UP001519460">
    <property type="component" value="Unassembled WGS sequence"/>
</dbReference>
<dbReference type="EMBL" id="JACVVK020000003">
    <property type="protein sequence ID" value="KAK7507824.1"/>
    <property type="molecule type" value="Genomic_DNA"/>
</dbReference>
<evidence type="ECO:0000313" key="1">
    <source>
        <dbReference type="EMBL" id="KAK7507824.1"/>
    </source>
</evidence>
<proteinExistence type="predicted"/>
<name>A0ABD0M7P5_9CAEN</name>
<keyword evidence="2" id="KW-1185">Reference proteome</keyword>
<accession>A0ABD0M7P5</accession>
<protein>
    <submittedName>
        <fullName evidence="1">Uncharacterized protein</fullName>
    </submittedName>
</protein>